<dbReference type="AlphaFoldDB" id="A0A2N7VGW9"/>
<dbReference type="RefSeq" id="WP_102647968.1">
    <property type="nucleotide sequence ID" value="NZ_PNYA01000025.1"/>
</dbReference>
<name>A0A2N7VGW9_9BURK</name>
<keyword evidence="3" id="KW-1185">Reference proteome</keyword>
<protein>
    <submittedName>
        <fullName evidence="2">Uncharacterized protein</fullName>
    </submittedName>
</protein>
<proteinExistence type="predicted"/>
<dbReference type="Pfam" id="PF19476">
    <property type="entry name" value="DUF6013"/>
    <property type="match status" value="1"/>
</dbReference>
<comment type="caution">
    <text evidence="2">The sequence shown here is derived from an EMBL/GenBank/DDBJ whole genome shotgun (WGS) entry which is preliminary data.</text>
</comment>
<dbReference type="InterPro" id="IPR046055">
    <property type="entry name" value="DUF6013"/>
</dbReference>
<feature type="signal peptide" evidence="1">
    <location>
        <begin position="1"/>
        <end position="27"/>
    </location>
</feature>
<sequence>MRGRLKPVAVWLSVATFAAALAGLAQAAPPITITSKTPADGPIKYTVKVASKTYGDVQDTRTIRSGQTDDYTWKNTPSGSAVTALEQCPNYGSMSLDANGTVQRQMRIRLAPTVAADGTATVQMSVQASTPRGKSSVKVHGKVLQCPSVATLSQVVRFTMPTNGSAKTVSLSDGTQVTVSAQR</sequence>
<reference evidence="2 3" key="1">
    <citation type="submission" date="2018-01" db="EMBL/GenBank/DDBJ databases">
        <title>Whole genome analyses suggest that Burkholderia sensu lato contains two further novel genera in the rhizoxinica-symbiotica group Mycetohabitans gen. nov., and Trinickia gen. nov.: implications for the evolution of diazotrophy and nodulation in the Burkholderiaceae.</title>
        <authorList>
            <person name="Estrada-de los Santos P."/>
            <person name="Palmer M."/>
            <person name="Chavez-Ramirez B."/>
            <person name="Beukes C."/>
            <person name="Steenkamp E.T."/>
            <person name="Hirsch A.M."/>
            <person name="Manyaka P."/>
            <person name="Maluk M."/>
            <person name="Lafos M."/>
            <person name="Crook M."/>
            <person name="Gross E."/>
            <person name="Simon M.F."/>
            <person name="Bueno dos Reis Junior F."/>
            <person name="Poole P.S."/>
            <person name="Venter S.N."/>
            <person name="James E.K."/>
        </authorList>
    </citation>
    <scope>NUCLEOTIDE SEQUENCE [LARGE SCALE GENOMIC DNA]</scope>
    <source>
        <strain evidence="2 3">GIMN1.004</strain>
    </source>
</reference>
<gene>
    <name evidence="2" type="ORF">C0Z18_24130</name>
</gene>
<accession>A0A2N7VGW9</accession>
<evidence type="ECO:0000256" key="1">
    <source>
        <dbReference type="SAM" id="SignalP"/>
    </source>
</evidence>
<evidence type="ECO:0000313" key="2">
    <source>
        <dbReference type="EMBL" id="PMS16381.1"/>
    </source>
</evidence>
<dbReference type="OrthoDB" id="9001316at2"/>
<keyword evidence="1" id="KW-0732">Signal</keyword>
<dbReference type="EMBL" id="PNYA01000025">
    <property type="protein sequence ID" value="PMS16381.1"/>
    <property type="molecule type" value="Genomic_DNA"/>
</dbReference>
<dbReference type="Proteomes" id="UP000235616">
    <property type="component" value="Unassembled WGS sequence"/>
</dbReference>
<organism evidence="2 3">
    <name type="scientific">Trinickia dabaoshanensis</name>
    <dbReference type="NCBI Taxonomy" id="564714"/>
    <lineage>
        <taxon>Bacteria</taxon>
        <taxon>Pseudomonadati</taxon>
        <taxon>Pseudomonadota</taxon>
        <taxon>Betaproteobacteria</taxon>
        <taxon>Burkholderiales</taxon>
        <taxon>Burkholderiaceae</taxon>
        <taxon>Trinickia</taxon>
    </lineage>
</organism>
<feature type="chain" id="PRO_5014886051" evidence="1">
    <location>
        <begin position="28"/>
        <end position="183"/>
    </location>
</feature>
<evidence type="ECO:0000313" key="3">
    <source>
        <dbReference type="Proteomes" id="UP000235616"/>
    </source>
</evidence>